<feature type="region of interest" description="Disordered" evidence="6">
    <location>
        <begin position="491"/>
        <end position="616"/>
    </location>
</feature>
<comment type="subcellular location">
    <subcellularLocation>
        <location evidence="1">Cell membrane</location>
        <topology evidence="1">Multi-pass membrane protein</topology>
    </subcellularLocation>
</comment>
<keyword evidence="4 7" id="KW-1133">Transmembrane helix</keyword>
<evidence type="ECO:0000256" key="4">
    <source>
        <dbReference type="ARBA" id="ARBA00022989"/>
    </source>
</evidence>
<reference evidence="8 9" key="1">
    <citation type="submission" date="2020-03" db="EMBL/GenBank/DDBJ databases">
        <title>Sequencing the genomes of 1000 actinobacteria strains.</title>
        <authorList>
            <person name="Klenk H.-P."/>
        </authorList>
    </citation>
    <scope>NUCLEOTIDE SEQUENCE [LARGE SCALE GENOMIC DNA]</scope>
    <source>
        <strain evidence="8 9">DSM 45490</strain>
    </source>
</reference>
<evidence type="ECO:0000256" key="6">
    <source>
        <dbReference type="SAM" id="MobiDB-lite"/>
    </source>
</evidence>
<comment type="caution">
    <text evidence="8">The sequence shown here is derived from an EMBL/GenBank/DDBJ whole genome shotgun (WGS) entry which is preliminary data.</text>
</comment>
<feature type="transmembrane region" description="Helical" evidence="7">
    <location>
        <begin position="172"/>
        <end position="192"/>
    </location>
</feature>
<dbReference type="InterPro" id="IPR011701">
    <property type="entry name" value="MFS"/>
</dbReference>
<feature type="compositionally biased region" description="Basic and acidic residues" evidence="6">
    <location>
        <begin position="38"/>
        <end position="49"/>
    </location>
</feature>
<proteinExistence type="predicted"/>
<organism evidence="8 9">
    <name type="scientific">Kribbella shirazensis</name>
    <dbReference type="NCBI Taxonomy" id="1105143"/>
    <lineage>
        <taxon>Bacteria</taxon>
        <taxon>Bacillati</taxon>
        <taxon>Actinomycetota</taxon>
        <taxon>Actinomycetes</taxon>
        <taxon>Propionibacteriales</taxon>
        <taxon>Kribbellaceae</taxon>
        <taxon>Kribbella</taxon>
    </lineage>
</organism>
<feature type="transmembrane region" description="Helical" evidence="7">
    <location>
        <begin position="198"/>
        <end position="217"/>
    </location>
</feature>
<evidence type="ECO:0000313" key="8">
    <source>
        <dbReference type="EMBL" id="NIK56695.1"/>
    </source>
</evidence>
<evidence type="ECO:0000256" key="3">
    <source>
        <dbReference type="ARBA" id="ARBA00022692"/>
    </source>
</evidence>
<dbReference type="InterPro" id="IPR036259">
    <property type="entry name" value="MFS_trans_sf"/>
</dbReference>
<keyword evidence="9" id="KW-1185">Reference proteome</keyword>
<feature type="transmembrane region" description="Helical" evidence="7">
    <location>
        <begin position="320"/>
        <end position="337"/>
    </location>
</feature>
<sequence>MHSPDPSDPNAARGGIRGGSPADGTNAAGDAKAAGKSAGERFGDARERVGTAGKKVGHASKAGAGGVASASRKAASAGGRFGRATGRRIRGLTSAQGAGESGLSRLIELGAVNAAGDTAFAVSLAGTVFFTVPSDQARDRVALFLLLTMAPFALMAPLIGPILDRFRHGRRWAIGATLGARAFLVWALATSITTQNSVWLYPAALGCLVASKAYGVTRASAVPRLLPKQITLVTANSRISLAGVAGATIGAGLAAAFAAIGPQWSLRWAALVYIVGLILAIRLPSAVDSPADEEVTGTAGREARRRAITTAVSRGIRCNLGLRFVSGFLTMYLAFLLRDQPISGVKGAVAAGAVIAAAGIGNSLGTVLGSLLKARKPEAVVLVVLLADATVAVAVAVLYGLPILIALGLVAGLCSSLGKLSLDAMIQRDVPESVRTSVFARSETVLQLAWVLGGGCGIVLPLIPRLGFGFLAGVLLIVVFLVLRMRPTSRPTDGPLRPGGLGGPRTDAHPHPHHHHDDEHRHETSYDEHPESTTRTILSVAEQRENRARRSTSPDEPTVEWRSGDQKPPPEQPIGRWWSGQPDDEDTGENTAPWSEDPTVERNRPAKRRGPRRPPR</sequence>
<keyword evidence="5 7" id="KW-0472">Membrane</keyword>
<keyword evidence="2" id="KW-1003">Cell membrane</keyword>
<evidence type="ECO:0000256" key="7">
    <source>
        <dbReference type="SAM" id="Phobius"/>
    </source>
</evidence>
<dbReference type="SUPFAM" id="SSF103473">
    <property type="entry name" value="MFS general substrate transporter"/>
    <property type="match status" value="1"/>
</dbReference>
<dbReference type="EMBL" id="JAASRO010000001">
    <property type="protein sequence ID" value="NIK56695.1"/>
    <property type="molecule type" value="Genomic_DNA"/>
</dbReference>
<feature type="transmembrane region" description="Helical" evidence="7">
    <location>
        <begin position="349"/>
        <end position="372"/>
    </location>
</feature>
<evidence type="ECO:0000313" key="9">
    <source>
        <dbReference type="Proteomes" id="UP000555407"/>
    </source>
</evidence>
<evidence type="ECO:0000256" key="5">
    <source>
        <dbReference type="ARBA" id="ARBA00023136"/>
    </source>
</evidence>
<feature type="transmembrane region" description="Helical" evidence="7">
    <location>
        <begin position="379"/>
        <end position="399"/>
    </location>
</feature>
<feature type="compositionally biased region" description="Low complexity" evidence="6">
    <location>
        <begin position="59"/>
        <end position="71"/>
    </location>
</feature>
<dbReference type="GO" id="GO:0005886">
    <property type="term" value="C:plasma membrane"/>
    <property type="evidence" value="ECO:0007669"/>
    <property type="project" value="UniProtKB-SubCell"/>
</dbReference>
<feature type="compositionally biased region" description="Low complexity" evidence="6">
    <location>
        <begin position="22"/>
        <end position="37"/>
    </location>
</feature>
<dbReference type="Proteomes" id="UP000555407">
    <property type="component" value="Unassembled WGS sequence"/>
</dbReference>
<feature type="transmembrane region" description="Helical" evidence="7">
    <location>
        <begin position="238"/>
        <end position="260"/>
    </location>
</feature>
<feature type="transmembrane region" description="Helical" evidence="7">
    <location>
        <begin position="466"/>
        <end position="483"/>
    </location>
</feature>
<keyword evidence="3 7" id="KW-0812">Transmembrane</keyword>
<dbReference type="PANTHER" id="PTHR23513:SF18">
    <property type="entry name" value="INTEGRAL MEMBRANE PROTEIN"/>
    <property type="match status" value="1"/>
</dbReference>
<dbReference type="Pfam" id="PF07690">
    <property type="entry name" value="MFS_1"/>
    <property type="match status" value="1"/>
</dbReference>
<evidence type="ECO:0000256" key="2">
    <source>
        <dbReference type="ARBA" id="ARBA00022475"/>
    </source>
</evidence>
<accession>A0A7X5V8P4</accession>
<gene>
    <name evidence="8" type="ORF">BJY22_002412</name>
</gene>
<feature type="transmembrane region" description="Helical" evidence="7">
    <location>
        <begin position="266"/>
        <end position="283"/>
    </location>
</feature>
<protein>
    <recommendedName>
        <fullName evidence="10">MFS transporter</fullName>
    </recommendedName>
</protein>
<dbReference type="GO" id="GO:0022857">
    <property type="term" value="F:transmembrane transporter activity"/>
    <property type="evidence" value="ECO:0007669"/>
    <property type="project" value="InterPro"/>
</dbReference>
<dbReference type="AlphaFoldDB" id="A0A7X5V8P4"/>
<dbReference type="PANTHER" id="PTHR23513">
    <property type="entry name" value="INTEGRAL MEMBRANE EFFLUX PROTEIN-RELATED"/>
    <property type="match status" value="1"/>
</dbReference>
<evidence type="ECO:0000256" key="1">
    <source>
        <dbReference type="ARBA" id="ARBA00004651"/>
    </source>
</evidence>
<evidence type="ECO:0008006" key="10">
    <source>
        <dbReference type="Google" id="ProtNLM"/>
    </source>
</evidence>
<feature type="compositionally biased region" description="Basic residues" evidence="6">
    <location>
        <begin position="605"/>
        <end position="616"/>
    </location>
</feature>
<feature type="compositionally biased region" description="Basic and acidic residues" evidence="6">
    <location>
        <begin position="506"/>
        <end position="532"/>
    </location>
</feature>
<name>A0A7X5V8P4_9ACTN</name>
<dbReference type="Gene3D" id="1.20.1250.20">
    <property type="entry name" value="MFS general substrate transporter like domains"/>
    <property type="match status" value="1"/>
</dbReference>
<feature type="region of interest" description="Disordered" evidence="6">
    <location>
        <begin position="1"/>
        <end position="71"/>
    </location>
</feature>
<feature type="transmembrane region" description="Helical" evidence="7">
    <location>
        <begin position="141"/>
        <end position="160"/>
    </location>
</feature>
<dbReference type="RefSeq" id="WP_167206246.1">
    <property type="nucleotide sequence ID" value="NZ_JAASRO010000001.1"/>
</dbReference>